<organism evidence="1">
    <name type="scientific">Opuntia streptacantha</name>
    <name type="common">Prickly pear cactus</name>
    <name type="synonym">Opuntia cardona</name>
    <dbReference type="NCBI Taxonomy" id="393608"/>
    <lineage>
        <taxon>Eukaryota</taxon>
        <taxon>Viridiplantae</taxon>
        <taxon>Streptophyta</taxon>
        <taxon>Embryophyta</taxon>
        <taxon>Tracheophyta</taxon>
        <taxon>Spermatophyta</taxon>
        <taxon>Magnoliopsida</taxon>
        <taxon>eudicotyledons</taxon>
        <taxon>Gunneridae</taxon>
        <taxon>Pentapetalae</taxon>
        <taxon>Caryophyllales</taxon>
        <taxon>Cactineae</taxon>
        <taxon>Cactaceae</taxon>
        <taxon>Opuntioideae</taxon>
        <taxon>Opuntia</taxon>
    </lineage>
</organism>
<reference evidence="1" key="2">
    <citation type="submission" date="2020-07" db="EMBL/GenBank/DDBJ databases">
        <authorList>
            <person name="Vera ALvarez R."/>
            <person name="Arias-Moreno D.M."/>
            <person name="Jimenez-Jacinto V."/>
            <person name="Jimenez-Bremont J.F."/>
            <person name="Swaminathan K."/>
            <person name="Moose S.P."/>
            <person name="Guerrero-Gonzalez M.L."/>
            <person name="Marino-Ramirez L."/>
            <person name="Landsman D."/>
            <person name="Rodriguez-Kessler M."/>
            <person name="Delgado-Sanchez P."/>
        </authorList>
    </citation>
    <scope>NUCLEOTIDE SEQUENCE</scope>
    <source>
        <tissue evidence="1">Cladode</tissue>
    </source>
</reference>
<evidence type="ECO:0000313" key="1">
    <source>
        <dbReference type="EMBL" id="MBA4666086.1"/>
    </source>
</evidence>
<proteinExistence type="predicted"/>
<sequence>MFFSEYVQKGASIFHQQGSQPFPKLILLKIGSSLTAINSRRSNIQITDDNNPPLLLLKQLPSFLQYLVEGGFKFSPFCIFGISPGPIYVEKNKMCVISDDATSLTINLQKIIRLEFPEAFCIRKSIAISRLSSTGTF</sequence>
<reference evidence="1" key="1">
    <citation type="journal article" date="2013" name="J. Plant Res.">
        <title>Effect of fungi and light on seed germination of three Opuntia species from semiarid lands of central Mexico.</title>
        <authorList>
            <person name="Delgado-Sanchez P."/>
            <person name="Jimenez-Bremont J.F."/>
            <person name="Guerrero-Gonzalez Mde L."/>
            <person name="Flores J."/>
        </authorList>
    </citation>
    <scope>NUCLEOTIDE SEQUENCE</scope>
    <source>
        <tissue evidence="1">Cladode</tissue>
    </source>
</reference>
<dbReference type="AlphaFoldDB" id="A0A7C9EHN6"/>
<protein>
    <submittedName>
        <fullName evidence="1">Uncharacterized protein</fullName>
    </submittedName>
</protein>
<accession>A0A7C9EHN6</accession>
<name>A0A7C9EHN6_OPUST</name>
<dbReference type="EMBL" id="GISG01230457">
    <property type="protein sequence ID" value="MBA4666086.1"/>
    <property type="molecule type" value="Transcribed_RNA"/>
</dbReference>